<reference evidence="1 2" key="1">
    <citation type="submission" date="2020-03" db="EMBL/GenBank/DDBJ databases">
        <title>WGS of actinomycetes isolated from Thailand.</title>
        <authorList>
            <person name="Thawai C."/>
        </authorList>
    </citation>
    <scope>NUCLEOTIDE SEQUENCE [LARGE SCALE GENOMIC DNA]</scope>
    <source>
        <strain evidence="1 2">PLAI 1-29</strain>
    </source>
</reference>
<comment type="caution">
    <text evidence="1">The sequence shown here is derived from an EMBL/GenBank/DDBJ whole genome shotgun (WGS) entry which is preliminary data.</text>
</comment>
<name>A0ABX1BYX5_9ACTN</name>
<protein>
    <submittedName>
        <fullName evidence="1">ATP-binding protein</fullName>
    </submittedName>
</protein>
<accession>A0ABX1BYX5</accession>
<dbReference type="Proteomes" id="UP000695264">
    <property type="component" value="Unassembled WGS sequence"/>
</dbReference>
<evidence type="ECO:0000313" key="1">
    <source>
        <dbReference type="EMBL" id="NJQ02881.1"/>
    </source>
</evidence>
<keyword evidence="2" id="KW-1185">Reference proteome</keyword>
<proteinExistence type="predicted"/>
<keyword evidence="1" id="KW-0547">Nucleotide-binding</keyword>
<dbReference type="SUPFAM" id="SSF52540">
    <property type="entry name" value="P-loop containing nucleoside triphosphate hydrolases"/>
    <property type="match status" value="1"/>
</dbReference>
<evidence type="ECO:0000313" key="2">
    <source>
        <dbReference type="Proteomes" id="UP000695264"/>
    </source>
</evidence>
<dbReference type="RefSeq" id="WP_168103507.1">
    <property type="nucleotide sequence ID" value="NZ_JAATEN010000018.1"/>
</dbReference>
<dbReference type="Pfam" id="PF13671">
    <property type="entry name" value="AAA_33"/>
    <property type="match status" value="1"/>
</dbReference>
<dbReference type="InterPro" id="IPR027417">
    <property type="entry name" value="P-loop_NTPase"/>
</dbReference>
<organism evidence="1 2">
    <name type="scientific">Streptomyces zingiberis</name>
    <dbReference type="NCBI Taxonomy" id="2053010"/>
    <lineage>
        <taxon>Bacteria</taxon>
        <taxon>Bacillati</taxon>
        <taxon>Actinomycetota</taxon>
        <taxon>Actinomycetes</taxon>
        <taxon>Kitasatosporales</taxon>
        <taxon>Streptomycetaceae</taxon>
        <taxon>Streptomyces</taxon>
    </lineage>
</organism>
<gene>
    <name evidence="1" type="ORF">HCK00_20635</name>
</gene>
<keyword evidence="1" id="KW-0067">ATP-binding</keyword>
<dbReference type="Gene3D" id="3.40.50.300">
    <property type="entry name" value="P-loop containing nucleotide triphosphate hydrolases"/>
    <property type="match status" value="1"/>
</dbReference>
<dbReference type="EMBL" id="JAATEN010000018">
    <property type="protein sequence ID" value="NJQ02881.1"/>
    <property type="molecule type" value="Genomic_DNA"/>
</dbReference>
<dbReference type="PANTHER" id="PTHR37807:SF3">
    <property type="entry name" value="OS07G0160300 PROTEIN"/>
    <property type="match status" value="1"/>
</dbReference>
<dbReference type="PANTHER" id="PTHR37807">
    <property type="entry name" value="OS07G0160300 PROTEIN"/>
    <property type="match status" value="1"/>
</dbReference>
<dbReference type="GO" id="GO:0005524">
    <property type="term" value="F:ATP binding"/>
    <property type="evidence" value="ECO:0007669"/>
    <property type="project" value="UniProtKB-KW"/>
</dbReference>
<sequence length="193" mass="21638">MSTPRAYVVIGPAGSGKTSVARLLAERAEAAYLDKDTACTRFTEALLELAGTDKDERDHNPYYQSHVMELEYRTLLDLARDNLALGRPVVLDAPFGRYFARPGYLAEVAADHAWPPATETVVIEVRVDSATARERVRARGYARDLSKLADWDAFWKRAQDNPCRWAGTRRLVFDNHDEGITAATVEQLLDSLR</sequence>